<dbReference type="EMBL" id="CP075371">
    <property type="protein sequence ID" value="QVT81497.1"/>
    <property type="molecule type" value="Genomic_DNA"/>
</dbReference>
<dbReference type="InterPro" id="IPR000123">
    <property type="entry name" value="Reverse_transcriptase_msDNA"/>
</dbReference>
<accession>A0ABX8EQ48</accession>
<evidence type="ECO:0000256" key="5">
    <source>
        <dbReference type="ARBA" id="ARBA00022842"/>
    </source>
</evidence>
<reference evidence="9 10" key="1">
    <citation type="submission" date="2021-05" db="EMBL/GenBank/DDBJ databases">
        <title>Complete genome of Nocardioides aquaticus KCTC 9944T isolated from meromictic and hypersaline Ekho Lake, Antarctica.</title>
        <authorList>
            <person name="Hwang K."/>
            <person name="Kim K.M."/>
            <person name="Choe H."/>
        </authorList>
    </citation>
    <scope>NUCLEOTIDE SEQUENCE [LARGE SCALE GENOMIC DNA]</scope>
    <source>
        <strain evidence="9 10">KCTC 9944</strain>
    </source>
</reference>
<evidence type="ECO:0000256" key="2">
    <source>
        <dbReference type="ARBA" id="ARBA00022679"/>
    </source>
</evidence>
<protein>
    <recommendedName>
        <fullName evidence="1">RNA-directed DNA polymerase</fullName>
        <ecNumber evidence="1">2.7.7.49</ecNumber>
    </recommendedName>
</protein>
<keyword evidence="4" id="KW-0479">Metal-binding</keyword>
<evidence type="ECO:0000256" key="1">
    <source>
        <dbReference type="ARBA" id="ARBA00012493"/>
    </source>
</evidence>
<dbReference type="PANTHER" id="PTHR34047">
    <property type="entry name" value="NUCLEAR INTRON MATURASE 1, MITOCHONDRIAL-RELATED"/>
    <property type="match status" value="1"/>
</dbReference>
<sequence length="445" mass="49556">MAVVHISNQGGASRRPTPTAFVQQVARRVDVPVTYARDVLTRSIFPYRRVEVRKRTGGQRILHSPELPLMRMQRLLLDDLLPSAPTHASSYGYVPGASVLDCASVHLRSHTVVRIDIADFFSSITERHIFRALSTTGWPSHIGGPVAGARTSHVGPRMSRLLAYELAVLTTVSPPGSATWPNRGTGSRVIDEDSAIPRAHPYSGQTEGFLPQGSPTSGALSNLVMRPIDDLVHDVARRMHLRFSRYSDDLFFSSTRPITPDTVARLVHEVRAALQIIGLHVNDSKTRVARPGSRRTVLGVLVDQSAPRVGRDVHRRIDMHLHGSRRFGIDEHAEHRGFIDPEDFRSHMQGLISWIQIVEPGRGHRYAEDWARAIRHSRLYASPDLALGESIAALSPVNPPTESAAKQSIDDLIVAGVRYRSTVEYLELLRFIERFHHYAPSTRCS</sequence>
<keyword evidence="10" id="KW-1185">Reference proteome</keyword>
<evidence type="ECO:0000259" key="8">
    <source>
        <dbReference type="PROSITE" id="PS50878"/>
    </source>
</evidence>
<dbReference type="PROSITE" id="PS50878">
    <property type="entry name" value="RT_POL"/>
    <property type="match status" value="1"/>
</dbReference>
<gene>
    <name evidence="9" type="ORF">ENKNEFLB_03907</name>
</gene>
<keyword evidence="3" id="KW-0548">Nucleotidyltransferase</keyword>
<comment type="catalytic activity">
    <reaction evidence="7">
        <text>DNA(n) + a 2'-deoxyribonucleoside 5'-triphosphate = DNA(n+1) + diphosphate</text>
        <dbReference type="Rhea" id="RHEA:22508"/>
        <dbReference type="Rhea" id="RHEA-COMP:17339"/>
        <dbReference type="Rhea" id="RHEA-COMP:17340"/>
        <dbReference type="ChEBI" id="CHEBI:33019"/>
        <dbReference type="ChEBI" id="CHEBI:61560"/>
        <dbReference type="ChEBI" id="CHEBI:173112"/>
        <dbReference type="EC" id="2.7.7.49"/>
    </reaction>
</comment>
<keyword evidence="5" id="KW-0460">Magnesium</keyword>
<evidence type="ECO:0000256" key="6">
    <source>
        <dbReference type="ARBA" id="ARBA00022918"/>
    </source>
</evidence>
<dbReference type="EC" id="2.7.7.49" evidence="1"/>
<keyword evidence="2" id="KW-0808">Transferase</keyword>
<evidence type="ECO:0000256" key="7">
    <source>
        <dbReference type="ARBA" id="ARBA00048173"/>
    </source>
</evidence>
<dbReference type="Pfam" id="PF00078">
    <property type="entry name" value="RVT_1"/>
    <property type="match status" value="1"/>
</dbReference>
<keyword evidence="6" id="KW-0695">RNA-directed DNA polymerase</keyword>
<evidence type="ECO:0000313" key="9">
    <source>
        <dbReference type="EMBL" id="QVT81497.1"/>
    </source>
</evidence>
<dbReference type="CDD" id="cd03487">
    <property type="entry name" value="RT_Bac_retron_II"/>
    <property type="match status" value="1"/>
</dbReference>
<evidence type="ECO:0000256" key="3">
    <source>
        <dbReference type="ARBA" id="ARBA00022695"/>
    </source>
</evidence>
<evidence type="ECO:0000256" key="4">
    <source>
        <dbReference type="ARBA" id="ARBA00022723"/>
    </source>
</evidence>
<name>A0ABX8EQ48_9ACTN</name>
<feature type="domain" description="Reverse transcriptase" evidence="8">
    <location>
        <begin position="10"/>
        <end position="302"/>
    </location>
</feature>
<proteinExistence type="predicted"/>
<dbReference type="InterPro" id="IPR000477">
    <property type="entry name" value="RT_dom"/>
</dbReference>
<dbReference type="Proteomes" id="UP000679307">
    <property type="component" value="Chromosome"/>
</dbReference>
<dbReference type="PANTHER" id="PTHR34047:SF7">
    <property type="entry name" value="RNA-DIRECTED DNA POLYMERASE"/>
    <property type="match status" value="1"/>
</dbReference>
<dbReference type="InterPro" id="IPR051083">
    <property type="entry name" value="GrpII_Intron_Splice-Mob/Def"/>
</dbReference>
<organism evidence="9 10">
    <name type="scientific">Nocardioides aquaticus</name>
    <dbReference type="NCBI Taxonomy" id="160826"/>
    <lineage>
        <taxon>Bacteria</taxon>
        <taxon>Bacillati</taxon>
        <taxon>Actinomycetota</taxon>
        <taxon>Actinomycetes</taxon>
        <taxon>Propionibacteriales</taxon>
        <taxon>Nocardioidaceae</taxon>
        <taxon>Nocardioides</taxon>
    </lineage>
</organism>
<evidence type="ECO:0000313" key="10">
    <source>
        <dbReference type="Proteomes" id="UP000679307"/>
    </source>
</evidence>